<dbReference type="InterPro" id="IPR023229">
    <property type="entry name" value="T2SS_M_periplasmic_sf"/>
</dbReference>
<dbReference type="Gene3D" id="3.30.1360.100">
    <property type="entry name" value="General secretion pathway protein M, EpsM"/>
    <property type="match status" value="1"/>
</dbReference>
<dbReference type="InterPro" id="IPR007690">
    <property type="entry name" value="T2SS_GspM"/>
</dbReference>
<keyword evidence="6 11" id="KW-0812">Transmembrane</keyword>
<sequence>MEFLKQKYAALTEREQRLVLLSAIVVLIGLFYWGIWAPLNQGIDQQTKQLSNNQKLLSWVEEQSARAAILRRSQSGNRTFNGSLQQAVTSSSNQFSLVISRMQPQNDNLQVWIDEAVFNDLLAWLDHLESRGVQIDQLDVTEADASGMIKVRRLVLSK</sequence>
<proteinExistence type="inferred from homology"/>
<dbReference type="STRING" id="634436.SAMN05216361_0760"/>
<evidence type="ECO:0000256" key="6">
    <source>
        <dbReference type="ARBA" id="ARBA00022692"/>
    </source>
</evidence>
<feature type="transmembrane region" description="Helical" evidence="11">
    <location>
        <begin position="20"/>
        <end position="39"/>
    </location>
</feature>
<evidence type="ECO:0000256" key="4">
    <source>
        <dbReference type="ARBA" id="ARBA00022475"/>
    </source>
</evidence>
<name>A0A1M5FB40_9ALTE</name>
<dbReference type="SUPFAM" id="SSF103054">
    <property type="entry name" value="General secretion pathway protein M, EpsM"/>
    <property type="match status" value="1"/>
</dbReference>
<evidence type="ECO:0000256" key="10">
    <source>
        <dbReference type="PIRNR" id="PIRNR006291"/>
    </source>
</evidence>
<gene>
    <name evidence="12" type="ORF">SAMN05216361_0760</name>
</gene>
<dbReference type="OrthoDB" id="6624834at2"/>
<comment type="function">
    <text evidence="10">Inner membrane component of the type II secretion system required for the energy-dependent secretion of extracellular factors such as proteases and toxins from the periplasm.</text>
</comment>
<evidence type="ECO:0000256" key="9">
    <source>
        <dbReference type="ARBA" id="ARBA00023136"/>
    </source>
</evidence>
<dbReference type="Pfam" id="PF04612">
    <property type="entry name" value="T2SSM"/>
    <property type="match status" value="1"/>
</dbReference>
<dbReference type="GO" id="GO:0015627">
    <property type="term" value="C:type II protein secretion system complex"/>
    <property type="evidence" value="ECO:0007669"/>
    <property type="project" value="InterPro"/>
</dbReference>
<evidence type="ECO:0000256" key="2">
    <source>
        <dbReference type="ARBA" id="ARBA00010637"/>
    </source>
</evidence>
<keyword evidence="8 11" id="KW-1133">Transmembrane helix</keyword>
<evidence type="ECO:0000256" key="5">
    <source>
        <dbReference type="ARBA" id="ARBA00022519"/>
    </source>
</evidence>
<evidence type="ECO:0000256" key="7">
    <source>
        <dbReference type="ARBA" id="ARBA00022927"/>
    </source>
</evidence>
<evidence type="ECO:0000256" key="1">
    <source>
        <dbReference type="ARBA" id="ARBA00004377"/>
    </source>
</evidence>
<evidence type="ECO:0000256" key="11">
    <source>
        <dbReference type="SAM" id="Phobius"/>
    </source>
</evidence>
<organism evidence="12 13">
    <name type="scientific">Marisediminitalea aggregata</name>
    <dbReference type="NCBI Taxonomy" id="634436"/>
    <lineage>
        <taxon>Bacteria</taxon>
        <taxon>Pseudomonadati</taxon>
        <taxon>Pseudomonadota</taxon>
        <taxon>Gammaproteobacteria</taxon>
        <taxon>Alteromonadales</taxon>
        <taxon>Alteromonadaceae</taxon>
        <taxon>Marisediminitalea</taxon>
    </lineage>
</organism>
<keyword evidence="7 10" id="KW-0653">Protein transport</keyword>
<dbReference type="EMBL" id="FQWD01000001">
    <property type="protein sequence ID" value="SHF88754.1"/>
    <property type="molecule type" value="Genomic_DNA"/>
</dbReference>
<keyword evidence="3 10" id="KW-0813">Transport</keyword>
<accession>A0A1M5FB40</accession>
<evidence type="ECO:0000313" key="12">
    <source>
        <dbReference type="EMBL" id="SHF88754.1"/>
    </source>
</evidence>
<protein>
    <recommendedName>
        <fullName evidence="10">Type II secretion system protein M</fullName>
        <shortName evidence="10">T2SS protein M</shortName>
    </recommendedName>
    <alternativeName>
        <fullName evidence="10">General secretion pathway protein M</fullName>
    </alternativeName>
</protein>
<keyword evidence="9 10" id="KW-0472">Membrane</keyword>
<dbReference type="Proteomes" id="UP000184520">
    <property type="component" value="Unassembled WGS sequence"/>
</dbReference>
<reference evidence="13" key="1">
    <citation type="submission" date="2016-11" db="EMBL/GenBank/DDBJ databases">
        <authorList>
            <person name="Varghese N."/>
            <person name="Submissions S."/>
        </authorList>
    </citation>
    <scope>NUCLEOTIDE SEQUENCE [LARGE SCALE GENOMIC DNA]</scope>
    <source>
        <strain evidence="13">CGMCC 1.8995</strain>
    </source>
</reference>
<dbReference type="RefSeq" id="WP_073317972.1">
    <property type="nucleotide sequence ID" value="NZ_FQWD01000001.1"/>
</dbReference>
<evidence type="ECO:0000256" key="8">
    <source>
        <dbReference type="ARBA" id="ARBA00022989"/>
    </source>
</evidence>
<comment type="subcellular location">
    <subcellularLocation>
        <location evidence="1">Cell inner membrane</location>
        <topology evidence="1">Single-pass membrane protein</topology>
    </subcellularLocation>
</comment>
<dbReference type="GO" id="GO:0015628">
    <property type="term" value="P:protein secretion by the type II secretion system"/>
    <property type="evidence" value="ECO:0007669"/>
    <property type="project" value="InterPro"/>
</dbReference>
<keyword evidence="4 10" id="KW-1003">Cell membrane</keyword>
<dbReference type="AlphaFoldDB" id="A0A1M5FB40"/>
<keyword evidence="5 10" id="KW-0997">Cell inner membrane</keyword>
<evidence type="ECO:0000313" key="13">
    <source>
        <dbReference type="Proteomes" id="UP000184520"/>
    </source>
</evidence>
<evidence type="ECO:0000256" key="3">
    <source>
        <dbReference type="ARBA" id="ARBA00022448"/>
    </source>
</evidence>
<dbReference type="PIRSF" id="PIRSF006291">
    <property type="entry name" value="GspM"/>
    <property type="match status" value="1"/>
</dbReference>
<comment type="similarity">
    <text evidence="2 10">Belongs to the GSP M family.</text>
</comment>
<keyword evidence="13" id="KW-1185">Reference proteome</keyword>
<dbReference type="GO" id="GO:0005886">
    <property type="term" value="C:plasma membrane"/>
    <property type="evidence" value="ECO:0007669"/>
    <property type="project" value="UniProtKB-SubCell"/>
</dbReference>